<sequence>MGDRKIIGQWDDPFTINNVACHATLLPTGKILCWGRRTNPMSVDDTMNEQKTSAFLINMEGPSRFDVKGVFPTCTPTKNQPQLLGTKAEVTESNVNIFCSGHCLQPDGNLFVVGGHFKDGWGMQYACVYNTKDDKWTPTTQVPRVGRWYPSALALPDSGVLTISGSQHDYVADLNPEIFRVDKSGIFGSGKFETVQSPSWDLESLNQQKATIIALYPRLHLDPTGRVFMAGPSGESAILDVSTVSANVTGNWIPTSLKRETALRGEGASVTYDSGKVLWCGGGHDQLLDNAGKAVLEAGDPVPGRFDKAGKPVLGPDKPVPGPGTKNAETIDLNVGSPKWEQVSPMKYKRRHHNLTTLPDGTVLVTGGTSGPRFNDLAEGSPVHFPELWNPPANGGGGGGTWTELAPEACDRCYHGVALLLPDGSVLSAGSGEGGSPWKVPNPIRDNSIKAQRFKPPYFFIDGNPPQITGVPKETKYGQKFTVVVKGSDQIKRISWIRLPSVTHCTNSSQSVVFVVFNPPKPPGATIEVTTPRNRNAATPGYYMLFFVNKQGRPSVASIIWISPEKTKDEWSPPKPAVSTTADIKKPSARMAQVVRSIPHLNESIIAQQEEPAVMVGLTPSCPYGLGPCWAGAFEGLHSIKDIAVVRPLPDQDNSVAFVYLKEDKVPDIDEWREQFAQSANGSYGMRGIQLTLSGVVVQKQFGDGDKLLLVGTATRPEVVLAPFKPESILEHDHKAGVLKPVSDQELSAYPSLHSVIASTKAEVAVNVTGRLNKHGANDFSLDVREFEVIPAT</sequence>
<keyword evidence="4" id="KW-1185">Reference proteome</keyword>
<dbReference type="CDD" id="cd02851">
    <property type="entry name" value="E_set_GO_C"/>
    <property type="match status" value="1"/>
</dbReference>
<dbReference type="InterPro" id="IPR013783">
    <property type="entry name" value="Ig-like_fold"/>
</dbReference>
<dbReference type="AlphaFoldDB" id="A0AAV9JSM6"/>
<organism evidence="3 4">
    <name type="scientific">Oleoguttula mirabilis</name>
    <dbReference type="NCBI Taxonomy" id="1507867"/>
    <lineage>
        <taxon>Eukaryota</taxon>
        <taxon>Fungi</taxon>
        <taxon>Dikarya</taxon>
        <taxon>Ascomycota</taxon>
        <taxon>Pezizomycotina</taxon>
        <taxon>Dothideomycetes</taxon>
        <taxon>Dothideomycetidae</taxon>
        <taxon>Mycosphaerellales</taxon>
        <taxon>Teratosphaeriaceae</taxon>
        <taxon>Oleoguttula</taxon>
    </lineage>
</organism>
<evidence type="ECO:0000313" key="4">
    <source>
        <dbReference type="Proteomes" id="UP001324427"/>
    </source>
</evidence>
<accession>A0AAV9JSM6</accession>
<dbReference type="PANTHER" id="PTHR32208:SF21">
    <property type="entry name" value="LOW QUALITY PROTEIN: ALDEHYDE OXIDASE GLOX-LIKE"/>
    <property type="match status" value="1"/>
</dbReference>
<dbReference type="Gene3D" id="2.130.10.80">
    <property type="entry name" value="Galactose oxidase/kelch, beta-propeller"/>
    <property type="match status" value="1"/>
</dbReference>
<evidence type="ECO:0000256" key="1">
    <source>
        <dbReference type="SAM" id="MobiDB-lite"/>
    </source>
</evidence>
<dbReference type="PANTHER" id="PTHR32208">
    <property type="entry name" value="SECRETED PROTEIN-RELATED"/>
    <property type="match status" value="1"/>
</dbReference>
<dbReference type="InterPro" id="IPR011043">
    <property type="entry name" value="Gal_Oxase/kelch_b-propeller"/>
</dbReference>
<proteinExistence type="predicted"/>
<dbReference type="SUPFAM" id="SSF81296">
    <property type="entry name" value="E set domains"/>
    <property type="match status" value="1"/>
</dbReference>
<dbReference type="InterPro" id="IPR015202">
    <property type="entry name" value="GO-like_E_set"/>
</dbReference>
<dbReference type="SUPFAM" id="SSF50965">
    <property type="entry name" value="Galactose oxidase, central domain"/>
    <property type="match status" value="1"/>
</dbReference>
<reference evidence="3 4" key="1">
    <citation type="submission" date="2021-11" db="EMBL/GenBank/DDBJ databases">
        <title>Black yeast isolated from Biological Soil Crust.</title>
        <authorList>
            <person name="Kurbessoian T."/>
        </authorList>
    </citation>
    <scope>NUCLEOTIDE SEQUENCE [LARGE SCALE GENOMIC DNA]</scope>
    <source>
        <strain evidence="3 4">CCFEE 5522</strain>
    </source>
</reference>
<dbReference type="Proteomes" id="UP001324427">
    <property type="component" value="Unassembled WGS sequence"/>
</dbReference>
<dbReference type="Pfam" id="PF09118">
    <property type="entry name" value="GO-like_E_set"/>
    <property type="match status" value="1"/>
</dbReference>
<feature type="region of interest" description="Disordered" evidence="1">
    <location>
        <begin position="302"/>
        <end position="327"/>
    </location>
</feature>
<dbReference type="Gene3D" id="2.60.40.10">
    <property type="entry name" value="Immunoglobulins"/>
    <property type="match status" value="1"/>
</dbReference>
<dbReference type="EMBL" id="JAVFHQ010000010">
    <property type="protein sequence ID" value="KAK4547542.1"/>
    <property type="molecule type" value="Genomic_DNA"/>
</dbReference>
<dbReference type="InterPro" id="IPR014756">
    <property type="entry name" value="Ig_E-set"/>
</dbReference>
<gene>
    <name evidence="3" type="ORF">LTR36_000499</name>
</gene>
<dbReference type="InterPro" id="IPR037293">
    <property type="entry name" value="Gal_Oxidase_central_sf"/>
</dbReference>
<name>A0AAV9JSM6_9PEZI</name>
<evidence type="ECO:0000259" key="2">
    <source>
        <dbReference type="Pfam" id="PF09118"/>
    </source>
</evidence>
<comment type="caution">
    <text evidence="3">The sequence shown here is derived from an EMBL/GenBank/DDBJ whole genome shotgun (WGS) entry which is preliminary data.</text>
</comment>
<feature type="domain" description="Galactose oxidase-like Early set" evidence="2">
    <location>
        <begin position="466"/>
        <end position="560"/>
    </location>
</feature>
<evidence type="ECO:0000313" key="3">
    <source>
        <dbReference type="EMBL" id="KAK4547542.1"/>
    </source>
</evidence>
<protein>
    <recommendedName>
        <fullName evidence="2">Galactose oxidase-like Early set domain-containing protein</fullName>
    </recommendedName>
</protein>